<gene>
    <name evidence="1" type="ORF">BV22DRAFT_1020824</name>
</gene>
<dbReference type="Proteomes" id="UP000790709">
    <property type="component" value="Unassembled WGS sequence"/>
</dbReference>
<comment type="caution">
    <text evidence="1">The sequence shown here is derived from an EMBL/GenBank/DDBJ whole genome shotgun (WGS) entry which is preliminary data.</text>
</comment>
<name>A0ACB8B5F1_9AGAM</name>
<accession>A0ACB8B5F1</accession>
<protein>
    <submittedName>
        <fullName evidence="1">Uncharacterized protein</fullName>
    </submittedName>
</protein>
<organism evidence="1 2">
    <name type="scientific">Leucogyrophana mollusca</name>
    <dbReference type="NCBI Taxonomy" id="85980"/>
    <lineage>
        <taxon>Eukaryota</taxon>
        <taxon>Fungi</taxon>
        <taxon>Dikarya</taxon>
        <taxon>Basidiomycota</taxon>
        <taxon>Agaricomycotina</taxon>
        <taxon>Agaricomycetes</taxon>
        <taxon>Agaricomycetidae</taxon>
        <taxon>Boletales</taxon>
        <taxon>Boletales incertae sedis</taxon>
        <taxon>Leucogyrophana</taxon>
    </lineage>
</organism>
<proteinExistence type="predicted"/>
<dbReference type="EMBL" id="MU266566">
    <property type="protein sequence ID" value="KAH7920649.1"/>
    <property type="molecule type" value="Genomic_DNA"/>
</dbReference>
<reference evidence="1" key="1">
    <citation type="journal article" date="2021" name="New Phytol.">
        <title>Evolutionary innovations through gain and loss of genes in the ectomycorrhizal Boletales.</title>
        <authorList>
            <person name="Wu G."/>
            <person name="Miyauchi S."/>
            <person name="Morin E."/>
            <person name="Kuo A."/>
            <person name="Drula E."/>
            <person name="Varga T."/>
            <person name="Kohler A."/>
            <person name="Feng B."/>
            <person name="Cao Y."/>
            <person name="Lipzen A."/>
            <person name="Daum C."/>
            <person name="Hundley H."/>
            <person name="Pangilinan J."/>
            <person name="Johnson J."/>
            <person name="Barry K."/>
            <person name="LaButti K."/>
            <person name="Ng V."/>
            <person name="Ahrendt S."/>
            <person name="Min B."/>
            <person name="Choi I.G."/>
            <person name="Park H."/>
            <person name="Plett J.M."/>
            <person name="Magnuson J."/>
            <person name="Spatafora J.W."/>
            <person name="Nagy L.G."/>
            <person name="Henrissat B."/>
            <person name="Grigoriev I.V."/>
            <person name="Yang Z.L."/>
            <person name="Xu J."/>
            <person name="Martin F.M."/>
        </authorList>
    </citation>
    <scope>NUCLEOTIDE SEQUENCE</scope>
    <source>
        <strain evidence="1">KUC20120723A-06</strain>
    </source>
</reference>
<evidence type="ECO:0000313" key="1">
    <source>
        <dbReference type="EMBL" id="KAH7920649.1"/>
    </source>
</evidence>
<sequence length="229" mass="25806">MSSQPWRRYALGLSIANESLRVHCYDRSGAIISRPYDIHEKPLALIRVIASLAFADRNRLGFDPTIRLALVSDLLSPSLNGPIGRVMGRAPSTVYDILEIVWSSQGFIGRGTTVYRVRSKEGKEYVLKDYWVKANEAGHEAAILEKIASLKIDGVPTLVEKWNVQFNGQDDTTETLRKGLIMKHLPASFCARIHRRLLMTPVGFPISSFRSQRELLSGLRDVIRSRLNM</sequence>
<keyword evidence="2" id="KW-1185">Reference proteome</keyword>
<evidence type="ECO:0000313" key="2">
    <source>
        <dbReference type="Proteomes" id="UP000790709"/>
    </source>
</evidence>